<dbReference type="InterPro" id="IPR050300">
    <property type="entry name" value="GDXG_lipolytic_enzyme"/>
</dbReference>
<reference evidence="3" key="1">
    <citation type="submission" date="2021-03" db="EMBL/GenBank/DDBJ databases">
        <title>Roseibium sp. CAU 1637 isolated from Incheon.</title>
        <authorList>
            <person name="Kim W."/>
        </authorList>
    </citation>
    <scope>NUCLEOTIDE SEQUENCE</scope>
    <source>
        <strain evidence="3">CAU 1637</strain>
    </source>
</reference>
<dbReference type="Pfam" id="PF07859">
    <property type="entry name" value="Abhydrolase_3"/>
    <property type="match status" value="1"/>
</dbReference>
<dbReference type="AlphaFoldDB" id="A0A939EN18"/>
<dbReference type="PANTHER" id="PTHR48081">
    <property type="entry name" value="AB HYDROLASE SUPERFAMILY PROTEIN C4A8.06C"/>
    <property type="match status" value="1"/>
</dbReference>
<feature type="domain" description="Alpha/beta hydrolase fold-3" evidence="2">
    <location>
        <begin position="76"/>
        <end position="189"/>
    </location>
</feature>
<keyword evidence="1 3" id="KW-0378">Hydrolase</keyword>
<evidence type="ECO:0000259" key="2">
    <source>
        <dbReference type="Pfam" id="PF07859"/>
    </source>
</evidence>
<comment type="caution">
    <text evidence="3">The sequence shown here is derived from an EMBL/GenBank/DDBJ whole genome shotgun (WGS) entry which is preliminary data.</text>
</comment>
<organism evidence="3 4">
    <name type="scientific">Roseibium limicola</name>
    <dbReference type="NCBI Taxonomy" id="2816037"/>
    <lineage>
        <taxon>Bacteria</taxon>
        <taxon>Pseudomonadati</taxon>
        <taxon>Pseudomonadota</taxon>
        <taxon>Alphaproteobacteria</taxon>
        <taxon>Hyphomicrobiales</taxon>
        <taxon>Stappiaceae</taxon>
        <taxon>Roseibium</taxon>
    </lineage>
</organism>
<dbReference type="PANTHER" id="PTHR48081:SF33">
    <property type="entry name" value="KYNURENINE FORMAMIDASE"/>
    <property type="match status" value="1"/>
</dbReference>
<dbReference type="InterPro" id="IPR013094">
    <property type="entry name" value="AB_hydrolase_3"/>
</dbReference>
<dbReference type="Gene3D" id="3.40.50.1820">
    <property type="entry name" value="alpha/beta hydrolase"/>
    <property type="match status" value="1"/>
</dbReference>
<dbReference type="GO" id="GO:0016787">
    <property type="term" value="F:hydrolase activity"/>
    <property type="evidence" value="ECO:0007669"/>
    <property type="project" value="UniProtKB-KW"/>
</dbReference>
<dbReference type="EMBL" id="JAFLNF010000003">
    <property type="protein sequence ID" value="MBO0345165.1"/>
    <property type="molecule type" value="Genomic_DNA"/>
</dbReference>
<sequence>MSPIPTQIDAVLEIEYDNRGRVPEHPALIAGWQADAARYRTERPEAECDIIYGSASRQVFDLFPALPGTPERQRSVLFIHGGYWQALSKDFFSHMARGLNARGFDVVIANYSLCPEVTVREIEEEMRVLAGVLHQRFGRKLIVTGHSAGGHLTASLLATDWGARNLPEDLCDRGLPISGLFDLVPLVSTSVNTALQMTEATARAASPMKLSPAPGSRFIAVVGGAESSEYLRQSRQLVEKWSADGASAELDIVPDANHFTVIAPLADPNSDLVDHLVALGNES</sequence>
<evidence type="ECO:0000313" key="3">
    <source>
        <dbReference type="EMBL" id="MBO0345165.1"/>
    </source>
</evidence>
<dbReference type="RefSeq" id="WP_206939567.1">
    <property type="nucleotide sequence ID" value="NZ_JAFLNF010000003.1"/>
</dbReference>
<keyword evidence="4" id="KW-1185">Reference proteome</keyword>
<protein>
    <submittedName>
        <fullName evidence="3">Alpha/beta hydrolase</fullName>
    </submittedName>
</protein>
<dbReference type="SUPFAM" id="SSF53474">
    <property type="entry name" value="alpha/beta-Hydrolases"/>
    <property type="match status" value="1"/>
</dbReference>
<proteinExistence type="predicted"/>
<gene>
    <name evidence="3" type="ORF">J0X15_08035</name>
</gene>
<dbReference type="Proteomes" id="UP000664779">
    <property type="component" value="Unassembled WGS sequence"/>
</dbReference>
<dbReference type="InterPro" id="IPR029058">
    <property type="entry name" value="AB_hydrolase_fold"/>
</dbReference>
<evidence type="ECO:0000256" key="1">
    <source>
        <dbReference type="ARBA" id="ARBA00022801"/>
    </source>
</evidence>
<name>A0A939EN18_9HYPH</name>
<evidence type="ECO:0000313" key="4">
    <source>
        <dbReference type="Proteomes" id="UP000664779"/>
    </source>
</evidence>
<accession>A0A939EN18</accession>